<dbReference type="InterPro" id="IPR005162">
    <property type="entry name" value="Retrotrans_gag_dom"/>
</dbReference>
<dbReference type="SMART" id="SM00343">
    <property type="entry name" value="ZnF_C2HC"/>
    <property type="match status" value="1"/>
</dbReference>
<organism evidence="3 4">
    <name type="scientific">Prunus dulcis</name>
    <name type="common">Almond</name>
    <name type="synonym">Amygdalus dulcis</name>
    <dbReference type="NCBI Taxonomy" id="3755"/>
    <lineage>
        <taxon>Eukaryota</taxon>
        <taxon>Viridiplantae</taxon>
        <taxon>Streptophyta</taxon>
        <taxon>Embryophyta</taxon>
        <taxon>Tracheophyta</taxon>
        <taxon>Spermatophyta</taxon>
        <taxon>Magnoliopsida</taxon>
        <taxon>eudicotyledons</taxon>
        <taxon>Gunneridae</taxon>
        <taxon>Pentapetalae</taxon>
        <taxon>rosids</taxon>
        <taxon>fabids</taxon>
        <taxon>Rosales</taxon>
        <taxon>Rosaceae</taxon>
        <taxon>Amygdaloideae</taxon>
        <taxon>Amygdaleae</taxon>
        <taxon>Prunus</taxon>
    </lineage>
</organism>
<evidence type="ECO:0000256" key="1">
    <source>
        <dbReference type="PROSITE-ProRule" id="PRU00047"/>
    </source>
</evidence>
<gene>
    <name evidence="3" type="ORF">L3X38_031556</name>
</gene>
<keyword evidence="4" id="KW-1185">Reference proteome</keyword>
<dbReference type="PANTHER" id="PTHR35046">
    <property type="entry name" value="ZINC KNUCKLE (CCHC-TYPE) FAMILY PROTEIN"/>
    <property type="match status" value="1"/>
</dbReference>
<dbReference type="EMBL" id="JAJFAZ020000006">
    <property type="protein sequence ID" value="KAI5322484.1"/>
    <property type="molecule type" value="Genomic_DNA"/>
</dbReference>
<dbReference type="PROSITE" id="PS50158">
    <property type="entry name" value="ZF_CCHC"/>
    <property type="match status" value="1"/>
</dbReference>
<dbReference type="Pfam" id="PF03732">
    <property type="entry name" value="Retrotrans_gag"/>
    <property type="match status" value="1"/>
</dbReference>
<dbReference type="Gene3D" id="4.10.60.10">
    <property type="entry name" value="Zinc finger, CCHC-type"/>
    <property type="match status" value="1"/>
</dbReference>
<proteinExistence type="predicted"/>
<evidence type="ECO:0000313" key="3">
    <source>
        <dbReference type="EMBL" id="KAI5322484.1"/>
    </source>
</evidence>
<comment type="caution">
    <text evidence="3">The sequence shown here is derived from an EMBL/GenBank/DDBJ whole genome shotgun (WGS) entry which is preliminary data.</text>
</comment>
<evidence type="ECO:0000259" key="2">
    <source>
        <dbReference type="PROSITE" id="PS50158"/>
    </source>
</evidence>
<protein>
    <recommendedName>
        <fullName evidence="2">CCHC-type domain-containing protein</fullName>
    </recommendedName>
</protein>
<dbReference type="InterPro" id="IPR021109">
    <property type="entry name" value="Peptidase_aspartic_dom_sf"/>
</dbReference>
<dbReference type="Proteomes" id="UP001054821">
    <property type="component" value="Chromosome 6"/>
</dbReference>
<dbReference type="GO" id="GO:0003676">
    <property type="term" value="F:nucleic acid binding"/>
    <property type="evidence" value="ECO:0007669"/>
    <property type="project" value="InterPro"/>
</dbReference>
<dbReference type="AlphaFoldDB" id="A0AAD4VCB8"/>
<dbReference type="SUPFAM" id="SSF57756">
    <property type="entry name" value="Retrovirus zinc finger-like domains"/>
    <property type="match status" value="1"/>
</dbReference>
<sequence>MAPTKAGKTDQPEMDSKRIVQMLETLTKQVTDLTTGFEERSILIDRRFADIEASIQHDEESVKLDAPNFNGELNPKAFLDWLATMDRYFEWHDMSDARKVRLAKIKLLGQAGLFWTNVERQLERAGEEPIVNWVEMKERLKQKYVPFSYQQRLLDQWQTLRQGNMPVIEYIENFEEFMLRCDVREDRLVTLSRFKSGLCPEIQRELILHNVNTLKSAFEVVQELERYLKSSNVVKQTDSQKSDFRVGTFGTPTSKGFTTTNLVKPAKEKGALVDTRSGGTTRCYRCQGFGHFAVHCPTKKGTRNLCASIDKQADNKGEREQIYEPQLADKDLEDDFGEAPHSRLAVVRCTLTLPKKDTEDWRRTSIFHTYIKSDDKKCKVIIDNGSCINVVSTLTVSRLGLSPDKHPEPYRVAWMDDTSYIPITQRCQVPIEFSSYKDHVWCDVVSMDVNHILLGRPWIYDHNVTILGRENICSFIHKGKNITLKPLQPKLVNQFPPNKEVQNKEEQQRINRDILDRDYKLYLAGIECFSARGN</sequence>
<name>A0AAD4VCB8_PRUDU</name>
<dbReference type="InterPro" id="IPR036875">
    <property type="entry name" value="Znf_CCHC_sf"/>
</dbReference>
<dbReference type="CDD" id="cd00303">
    <property type="entry name" value="retropepsin_like"/>
    <property type="match status" value="1"/>
</dbReference>
<accession>A0AAD4VCB8</accession>
<dbReference type="SUPFAM" id="SSF50630">
    <property type="entry name" value="Acid proteases"/>
    <property type="match status" value="1"/>
</dbReference>
<dbReference type="GO" id="GO:0008270">
    <property type="term" value="F:zinc ion binding"/>
    <property type="evidence" value="ECO:0007669"/>
    <property type="project" value="UniProtKB-KW"/>
</dbReference>
<dbReference type="PANTHER" id="PTHR35046:SF9">
    <property type="entry name" value="RNA-DIRECTED DNA POLYMERASE"/>
    <property type="match status" value="1"/>
</dbReference>
<reference evidence="3 4" key="1">
    <citation type="journal article" date="2022" name="G3 (Bethesda)">
        <title>Whole-genome sequence and methylome profiling of the almond [Prunus dulcis (Mill.) D.A. Webb] cultivar 'Nonpareil'.</title>
        <authorList>
            <person name="D'Amico-Willman K.M."/>
            <person name="Ouma W.Z."/>
            <person name="Meulia T."/>
            <person name="Sideli G.M."/>
            <person name="Gradziel T.M."/>
            <person name="Fresnedo-Ramirez J."/>
        </authorList>
    </citation>
    <scope>NUCLEOTIDE SEQUENCE [LARGE SCALE GENOMIC DNA]</scope>
    <source>
        <strain evidence="3">Clone GOH B32 T37-40</strain>
    </source>
</reference>
<feature type="domain" description="CCHC-type" evidence="2">
    <location>
        <begin position="282"/>
        <end position="297"/>
    </location>
</feature>
<dbReference type="Gene3D" id="2.40.70.10">
    <property type="entry name" value="Acid Proteases"/>
    <property type="match status" value="1"/>
</dbReference>
<keyword evidence="1" id="KW-0862">Zinc</keyword>
<evidence type="ECO:0000313" key="4">
    <source>
        <dbReference type="Proteomes" id="UP001054821"/>
    </source>
</evidence>
<keyword evidence="1" id="KW-0863">Zinc-finger</keyword>
<dbReference type="InterPro" id="IPR001878">
    <property type="entry name" value="Znf_CCHC"/>
</dbReference>
<keyword evidence="1" id="KW-0479">Metal-binding</keyword>